<feature type="transmembrane region" description="Helical" evidence="1">
    <location>
        <begin position="12"/>
        <end position="32"/>
    </location>
</feature>
<dbReference type="AlphaFoldDB" id="A0A444IRE4"/>
<keyword evidence="1" id="KW-1133">Transmembrane helix</keyword>
<sequence>MGEQMIAKKSSIKGIALAGILGILGILFLSLLSSGCSNKSLESTEQLPDFAVSCVAVAPATSDVPLDSELLSQIEKKELDDGLYYLNNFLKKHFLSRHDVRLFSDGQLSDGEDSSAQPSLERAKKFANKLSCNAVLETTLHRYKERVGGNMTAKEPASVAFEYRLLAMPDGQVLCQDSFDAAQQSLMGNLLSFREGTGGSLIWLTAKEFMTKGLRNRLGKCSYLTEHK</sequence>
<evidence type="ECO:0000313" key="3">
    <source>
        <dbReference type="Proteomes" id="UP000287853"/>
    </source>
</evidence>
<keyword evidence="1" id="KW-0812">Transmembrane</keyword>
<gene>
    <name evidence="2" type="ORF">H206_01587</name>
</gene>
<name>A0A444IRE4_9BACT</name>
<accession>A0A444IRE4</accession>
<dbReference type="EMBL" id="MTKO01000120">
    <property type="protein sequence ID" value="RWX43459.1"/>
    <property type="molecule type" value="Genomic_DNA"/>
</dbReference>
<proteinExistence type="predicted"/>
<protein>
    <submittedName>
        <fullName evidence="2">Uncharacterized protein</fullName>
    </submittedName>
</protein>
<dbReference type="Proteomes" id="UP000287853">
    <property type="component" value="Unassembled WGS sequence"/>
</dbReference>
<reference evidence="2 3" key="1">
    <citation type="submission" date="2017-01" db="EMBL/GenBank/DDBJ databases">
        <title>The cable genome- insights into the physiology and evolution of filamentous bacteria capable of sulfide oxidation via long distance electron transfer.</title>
        <authorList>
            <person name="Schreiber L."/>
            <person name="Bjerg J.T."/>
            <person name="Boggild A."/>
            <person name="Van De Vossenberg J."/>
            <person name="Meysman F."/>
            <person name="Nielsen L.P."/>
            <person name="Schramm A."/>
            <person name="Kjeldsen K.U."/>
        </authorList>
    </citation>
    <scope>NUCLEOTIDE SEQUENCE [LARGE SCALE GENOMIC DNA]</scope>
    <source>
        <strain evidence="2">MCF</strain>
    </source>
</reference>
<keyword evidence="1" id="KW-0472">Membrane</keyword>
<evidence type="ECO:0000313" key="2">
    <source>
        <dbReference type="EMBL" id="RWX43459.1"/>
    </source>
</evidence>
<comment type="caution">
    <text evidence="2">The sequence shown here is derived from an EMBL/GenBank/DDBJ whole genome shotgun (WGS) entry which is preliminary data.</text>
</comment>
<evidence type="ECO:0000256" key="1">
    <source>
        <dbReference type="SAM" id="Phobius"/>
    </source>
</evidence>
<keyword evidence="3" id="KW-1185">Reference proteome</keyword>
<organism evidence="2 3">
    <name type="scientific">Candidatus Electrothrix aarhusensis</name>
    <dbReference type="NCBI Taxonomy" id="1859131"/>
    <lineage>
        <taxon>Bacteria</taxon>
        <taxon>Pseudomonadati</taxon>
        <taxon>Thermodesulfobacteriota</taxon>
        <taxon>Desulfobulbia</taxon>
        <taxon>Desulfobulbales</taxon>
        <taxon>Desulfobulbaceae</taxon>
        <taxon>Candidatus Electrothrix</taxon>
    </lineage>
</organism>